<dbReference type="Ensembl" id="ENSEBUT00000002051.1">
    <property type="protein sequence ID" value="ENSEBUP00000001717.1"/>
    <property type="gene ID" value="ENSEBUG00000001410.1"/>
</dbReference>
<dbReference type="InterPro" id="IPR019018">
    <property type="entry name" value="Rab-bd_FIP-RBD"/>
</dbReference>
<dbReference type="GeneTree" id="ENSGT00440000033742"/>
<evidence type="ECO:0000256" key="6">
    <source>
        <dbReference type="ARBA" id="ARBA00023054"/>
    </source>
</evidence>
<keyword evidence="7" id="KW-0472">Membrane</keyword>
<dbReference type="Ensembl" id="ENSEBUT00000002067.1">
    <property type="protein sequence ID" value="ENSEBUP00000001733.1"/>
    <property type="gene ID" value="ENSEBUG00000001410.1"/>
</dbReference>
<dbReference type="GO" id="GO:0032456">
    <property type="term" value="P:endocytic recycling"/>
    <property type="evidence" value="ECO:0007669"/>
    <property type="project" value="TreeGrafter"/>
</dbReference>
<dbReference type="Proteomes" id="UP000694388">
    <property type="component" value="Unplaced"/>
</dbReference>
<protein>
    <recommendedName>
        <fullName evidence="9">FIP-RBD domain-containing protein</fullName>
    </recommendedName>
</protein>
<dbReference type="PANTHER" id="PTHR15726">
    <property type="entry name" value="RAB11-FAMILY INTERACTING PROTEIN"/>
    <property type="match status" value="1"/>
</dbReference>
<evidence type="ECO:0000256" key="3">
    <source>
        <dbReference type="ARBA" id="ARBA00004654"/>
    </source>
</evidence>
<dbReference type="AlphaFoldDB" id="A0A8C4N4X6"/>
<proteinExistence type="predicted"/>
<dbReference type="Pfam" id="PF25450">
    <property type="entry name" value="Rab11-FIP3"/>
    <property type="match status" value="1"/>
</dbReference>
<evidence type="ECO:0000256" key="4">
    <source>
        <dbReference type="ARBA" id="ARBA00022448"/>
    </source>
</evidence>
<dbReference type="PANTHER" id="PTHR15726:SF7">
    <property type="entry name" value="NUCLEAR FALLOUT, ISOFORM J"/>
    <property type="match status" value="1"/>
</dbReference>
<dbReference type="GO" id="GO:0032154">
    <property type="term" value="C:cleavage furrow"/>
    <property type="evidence" value="ECO:0007669"/>
    <property type="project" value="UniProtKB-SubCell"/>
</dbReference>
<dbReference type="GO" id="GO:0032465">
    <property type="term" value="P:regulation of cytokinesis"/>
    <property type="evidence" value="ECO:0007669"/>
    <property type="project" value="TreeGrafter"/>
</dbReference>
<dbReference type="InterPro" id="IPR057316">
    <property type="entry name" value="Rab11-FIP3/4_dom"/>
</dbReference>
<evidence type="ECO:0000313" key="10">
    <source>
        <dbReference type="Ensembl" id="ENSEBUP00000001695.1"/>
    </source>
</evidence>
<sequence>MLSKLGSNIENEHATWTAAGDEPEGDSAIETGDISENVTTAALPEIGSHFLPNGQKKTHKHNLSLISNISTLSALSLLSIGEEFEDYGEGDVTDLSMEEAPQLVDPLVSRKTSLLPHNGTSHEDECVDGHLMSEALYFCTGCSRHLEQLGELENRLHRLETSSPNKRMLSMAYARQLMQGRSGSLDNLVPDCTDSAEPDIEEKLSKLERKVSELESDSVESEGIQNRLAHENKQLVLRTHELEEQLKEQESGAQEIAVEEERKHREALLKFERDAVEKACSMTARIQQLDDDNADLSLSVGYLKVHNQKLEETNQDLLGRLEGLARRLQDEARHTKELSEMLHHTRQSHQQDKETTQEVIEGLRRELEQLQLLRHETDRARHRLSSSGEMGRPHDLELENEVQRLKQELRRFKEQNEDLHGQIISFSIQEAKSLCSTTPRFQSLAAEIDSASKDEVMEALREQEEINCRLRQYMDKIILSILDTNPSILEIKA</sequence>
<comment type="subcellular location">
    <subcellularLocation>
        <location evidence="2">Cleavage furrow</location>
    </subcellularLocation>
    <subcellularLocation>
        <location evidence="1">Midbody</location>
    </subcellularLocation>
    <subcellularLocation>
        <location evidence="3">Recycling endosome membrane</location>
        <topology evidence="3">Peripheral membrane protein</topology>
    </subcellularLocation>
</comment>
<evidence type="ECO:0000256" key="8">
    <source>
        <dbReference type="SAM" id="Coils"/>
    </source>
</evidence>
<dbReference type="OMA" id="TSHEDEC"/>
<evidence type="ECO:0000256" key="5">
    <source>
        <dbReference type="ARBA" id="ARBA00022753"/>
    </source>
</evidence>
<dbReference type="GO" id="GO:0030139">
    <property type="term" value="C:endocytic vesicle"/>
    <property type="evidence" value="ECO:0007669"/>
    <property type="project" value="TreeGrafter"/>
</dbReference>
<evidence type="ECO:0000313" key="11">
    <source>
        <dbReference type="Proteomes" id="UP000694388"/>
    </source>
</evidence>
<evidence type="ECO:0000256" key="1">
    <source>
        <dbReference type="ARBA" id="ARBA00004214"/>
    </source>
</evidence>
<dbReference type="GO" id="GO:0055038">
    <property type="term" value="C:recycling endosome membrane"/>
    <property type="evidence" value="ECO:0007669"/>
    <property type="project" value="UniProtKB-SubCell"/>
</dbReference>
<reference evidence="10" key="1">
    <citation type="submission" date="2025-05" db="UniProtKB">
        <authorList>
            <consortium name="Ensembl"/>
        </authorList>
    </citation>
    <scope>IDENTIFICATION</scope>
</reference>
<dbReference type="FunFam" id="1.20.5.2440:FF:000001">
    <property type="entry name" value="RAB11 family interacting protein 4"/>
    <property type="match status" value="1"/>
</dbReference>
<dbReference type="Ensembl" id="ENSEBUT00000002029.1">
    <property type="protein sequence ID" value="ENSEBUP00000001695.1"/>
    <property type="gene ID" value="ENSEBUG00000001410.1"/>
</dbReference>
<keyword evidence="6 8" id="KW-0175">Coiled coil</keyword>
<dbReference type="PROSITE" id="PS51511">
    <property type="entry name" value="FIP_RBD"/>
    <property type="match status" value="1"/>
</dbReference>
<dbReference type="Pfam" id="PF09457">
    <property type="entry name" value="RBD-FIP"/>
    <property type="match status" value="1"/>
</dbReference>
<evidence type="ECO:0000256" key="7">
    <source>
        <dbReference type="ARBA" id="ARBA00023136"/>
    </source>
</evidence>
<feature type="domain" description="FIP-RBD" evidence="9">
    <location>
        <begin position="430"/>
        <end position="492"/>
    </location>
</feature>
<dbReference type="InterPro" id="IPR051977">
    <property type="entry name" value="Rab11-interacting_regulator"/>
</dbReference>
<keyword evidence="11" id="KW-1185">Reference proteome</keyword>
<organism evidence="10 11">
    <name type="scientific">Eptatretus burgeri</name>
    <name type="common">Inshore hagfish</name>
    <dbReference type="NCBI Taxonomy" id="7764"/>
    <lineage>
        <taxon>Eukaryota</taxon>
        <taxon>Metazoa</taxon>
        <taxon>Chordata</taxon>
        <taxon>Craniata</taxon>
        <taxon>Vertebrata</taxon>
        <taxon>Cyclostomata</taxon>
        <taxon>Myxini</taxon>
        <taxon>Myxiniformes</taxon>
        <taxon>Myxinidae</taxon>
        <taxon>Eptatretinae</taxon>
        <taxon>Eptatretus</taxon>
    </lineage>
</organism>
<dbReference type="Ensembl" id="ENSEBUT00000002070.1">
    <property type="protein sequence ID" value="ENSEBUP00000001736.1"/>
    <property type="gene ID" value="ENSEBUG00000001410.1"/>
</dbReference>
<keyword evidence="5" id="KW-0967">Endosome</keyword>
<keyword evidence="4" id="KW-0813">Transport</keyword>
<dbReference type="SUPFAM" id="SSF144270">
    <property type="entry name" value="Eferin C-derminal domain-like"/>
    <property type="match status" value="1"/>
</dbReference>
<dbReference type="GO" id="GO:0030496">
    <property type="term" value="C:midbody"/>
    <property type="evidence" value="ECO:0007669"/>
    <property type="project" value="UniProtKB-SubCell"/>
</dbReference>
<name>A0A8C4N4X6_EPTBU</name>
<feature type="coiled-coil region" evidence="8">
    <location>
        <begin position="307"/>
        <end position="422"/>
    </location>
</feature>
<dbReference type="Gene3D" id="1.20.5.2440">
    <property type="match status" value="1"/>
</dbReference>
<dbReference type="InterPro" id="IPR037245">
    <property type="entry name" value="FIP-RBD_C_sf"/>
</dbReference>
<evidence type="ECO:0000256" key="2">
    <source>
        <dbReference type="ARBA" id="ARBA00004626"/>
    </source>
</evidence>
<evidence type="ECO:0000259" key="9">
    <source>
        <dbReference type="PROSITE" id="PS51511"/>
    </source>
</evidence>
<accession>A0A8C4N4X6</accession>